<dbReference type="Proteomes" id="UP000481947">
    <property type="component" value="Unassembled WGS sequence"/>
</dbReference>
<sequence length="99" mass="10910">MNAHQKLSPRHARVIQALLPGNWVIREALDRVAGSSNGPDVIYQLRGKFGYDAIESERIEAVDRDGKACQVGRYRLTQQGRERLAQISANANTHGEAAA</sequence>
<protein>
    <recommendedName>
        <fullName evidence="3">PadR family transcriptional regulator</fullName>
    </recommendedName>
</protein>
<name>A0A7C9J416_9BURK</name>
<dbReference type="EMBL" id="VYSB01000016">
    <property type="protein sequence ID" value="MYZ53175.1"/>
    <property type="molecule type" value="Genomic_DNA"/>
</dbReference>
<reference evidence="1 2" key="1">
    <citation type="submission" date="2019-09" db="EMBL/GenBank/DDBJ databases">
        <title>Identification of Malikia spinosa a prominent benzene-, toluene-, and ethylbenzene-degrading bacterium: enrichment, isolation and whole genome sequencing.</title>
        <authorList>
            <person name="Tancsics A."/>
            <person name="Revesz F."/>
            <person name="Kriszt B."/>
        </authorList>
    </citation>
    <scope>NUCLEOTIDE SEQUENCE [LARGE SCALE GENOMIC DNA]</scope>
    <source>
        <strain evidence="1 2">AB6</strain>
    </source>
</reference>
<comment type="caution">
    <text evidence="1">The sequence shown here is derived from an EMBL/GenBank/DDBJ whole genome shotgun (WGS) entry which is preliminary data.</text>
</comment>
<evidence type="ECO:0008006" key="3">
    <source>
        <dbReference type="Google" id="ProtNLM"/>
    </source>
</evidence>
<proteinExistence type="predicted"/>
<evidence type="ECO:0000313" key="2">
    <source>
        <dbReference type="Proteomes" id="UP000481947"/>
    </source>
</evidence>
<accession>A0A7C9J416</accession>
<dbReference type="AlphaFoldDB" id="A0A7C9J416"/>
<organism evidence="1 2">
    <name type="scientific">Malikia spinosa</name>
    <dbReference type="NCBI Taxonomy" id="86180"/>
    <lineage>
        <taxon>Bacteria</taxon>
        <taxon>Pseudomonadati</taxon>
        <taxon>Pseudomonadota</taxon>
        <taxon>Betaproteobacteria</taxon>
        <taxon>Burkholderiales</taxon>
        <taxon>Comamonadaceae</taxon>
        <taxon>Malikia</taxon>
    </lineage>
</organism>
<evidence type="ECO:0000313" key="1">
    <source>
        <dbReference type="EMBL" id="MYZ53175.1"/>
    </source>
</evidence>
<dbReference type="RefSeq" id="WP_161125835.1">
    <property type="nucleotide sequence ID" value="NZ_VYSB01000016.1"/>
</dbReference>
<gene>
    <name evidence="1" type="ORF">F5985_13810</name>
</gene>